<reference evidence="1 2" key="1">
    <citation type="submission" date="2016-10" db="EMBL/GenBank/DDBJ databases">
        <authorList>
            <person name="de Groot N.N."/>
        </authorList>
    </citation>
    <scope>NUCLEOTIDE SEQUENCE [LARGE SCALE GENOMIC DNA]</scope>
    <source>
        <strain evidence="1 2">DSM 26130</strain>
    </source>
</reference>
<dbReference type="Proteomes" id="UP000198598">
    <property type="component" value="Unassembled WGS sequence"/>
</dbReference>
<proteinExistence type="predicted"/>
<sequence length="103" mass="11791">MSQSKPLNQTAKYQNWHRHLEANQLTINGIDPRPLFSATATRDKALYFFSYEQWMALADTKALDGKSTGKEGENEHTQLHIATFPEAQERMLTCMASWLICCI</sequence>
<dbReference type="EMBL" id="FOLQ01000002">
    <property type="protein sequence ID" value="SFC87722.1"/>
    <property type="molecule type" value="Genomic_DNA"/>
</dbReference>
<organism evidence="1 2">
    <name type="scientific">Spirosoma endophyticum</name>
    <dbReference type="NCBI Taxonomy" id="662367"/>
    <lineage>
        <taxon>Bacteria</taxon>
        <taxon>Pseudomonadati</taxon>
        <taxon>Bacteroidota</taxon>
        <taxon>Cytophagia</taxon>
        <taxon>Cytophagales</taxon>
        <taxon>Cytophagaceae</taxon>
        <taxon>Spirosoma</taxon>
    </lineage>
</organism>
<dbReference type="RefSeq" id="WP_245776567.1">
    <property type="nucleotide sequence ID" value="NZ_FOLQ01000002.1"/>
</dbReference>
<keyword evidence="2" id="KW-1185">Reference proteome</keyword>
<dbReference type="STRING" id="662367.SAMN05216167_102674"/>
<gene>
    <name evidence="1" type="ORF">SAMN05216167_102674</name>
</gene>
<evidence type="ECO:0000313" key="1">
    <source>
        <dbReference type="EMBL" id="SFC87722.1"/>
    </source>
</evidence>
<dbReference type="AlphaFoldDB" id="A0A1I1MS36"/>
<protein>
    <submittedName>
        <fullName evidence="1">Uncharacterized protein</fullName>
    </submittedName>
</protein>
<evidence type="ECO:0000313" key="2">
    <source>
        <dbReference type="Proteomes" id="UP000198598"/>
    </source>
</evidence>
<name>A0A1I1MS36_9BACT</name>
<accession>A0A1I1MS36</accession>